<evidence type="ECO:0000259" key="2">
    <source>
        <dbReference type="PROSITE" id="PS51782"/>
    </source>
</evidence>
<organism evidence="3 4">
    <name type="scientific">Garicola koreensis</name>
    <dbReference type="NCBI Taxonomy" id="1262554"/>
    <lineage>
        <taxon>Bacteria</taxon>
        <taxon>Bacillati</taxon>
        <taxon>Actinomycetota</taxon>
        <taxon>Actinomycetes</taxon>
        <taxon>Micrococcales</taxon>
        <taxon>Micrococcaceae</taxon>
        <taxon>Garicola</taxon>
    </lineage>
</organism>
<dbReference type="InterPro" id="IPR018392">
    <property type="entry name" value="LysM"/>
</dbReference>
<dbReference type="Gene3D" id="3.10.350.10">
    <property type="entry name" value="LysM domain"/>
    <property type="match status" value="1"/>
</dbReference>
<evidence type="ECO:0000313" key="4">
    <source>
        <dbReference type="Proteomes" id="UP000547528"/>
    </source>
</evidence>
<keyword evidence="4" id="KW-1185">Reference proteome</keyword>
<dbReference type="PROSITE" id="PS51782">
    <property type="entry name" value="LYSM"/>
    <property type="match status" value="1"/>
</dbReference>
<dbReference type="AlphaFoldDB" id="A0A7W5TUS0"/>
<reference evidence="3 4" key="1">
    <citation type="submission" date="2020-08" db="EMBL/GenBank/DDBJ databases">
        <title>Sequencing the genomes of 1000 actinobacteria strains.</title>
        <authorList>
            <person name="Klenk H.-P."/>
        </authorList>
    </citation>
    <scope>NUCLEOTIDE SEQUENCE [LARGE SCALE GENOMIC DNA]</scope>
    <source>
        <strain evidence="3 4">DSM 28238</strain>
    </source>
</reference>
<comment type="caution">
    <text evidence="3">The sequence shown here is derived from an EMBL/GenBank/DDBJ whole genome shotgun (WGS) entry which is preliminary data.</text>
</comment>
<keyword evidence="1" id="KW-0812">Transmembrane</keyword>
<evidence type="ECO:0000313" key="3">
    <source>
        <dbReference type="EMBL" id="MBB3667664.1"/>
    </source>
</evidence>
<dbReference type="Pfam" id="PF01476">
    <property type="entry name" value="LysM"/>
    <property type="match status" value="1"/>
</dbReference>
<feature type="domain" description="LysM" evidence="2">
    <location>
        <begin position="65"/>
        <end position="114"/>
    </location>
</feature>
<dbReference type="SUPFAM" id="SSF54106">
    <property type="entry name" value="LysM domain"/>
    <property type="match status" value="1"/>
</dbReference>
<feature type="transmembrane region" description="Helical" evidence="1">
    <location>
        <begin position="23"/>
        <end position="49"/>
    </location>
</feature>
<keyword evidence="1" id="KW-0472">Membrane</keyword>
<evidence type="ECO:0000256" key="1">
    <source>
        <dbReference type="SAM" id="Phobius"/>
    </source>
</evidence>
<keyword evidence="1" id="KW-1133">Transmembrane helix</keyword>
<protein>
    <submittedName>
        <fullName evidence="3">LysM repeat protein</fullName>
    </submittedName>
</protein>
<dbReference type="RefSeq" id="WP_183358070.1">
    <property type="nucleotide sequence ID" value="NZ_BAABKR010000001.1"/>
</dbReference>
<dbReference type="SMART" id="SM00257">
    <property type="entry name" value="LysM"/>
    <property type="match status" value="1"/>
</dbReference>
<dbReference type="CDD" id="cd00118">
    <property type="entry name" value="LysM"/>
    <property type="match status" value="1"/>
</dbReference>
<dbReference type="EMBL" id="JACIBT010000002">
    <property type="protein sequence ID" value="MBB3667664.1"/>
    <property type="molecule type" value="Genomic_DNA"/>
</dbReference>
<dbReference type="InterPro" id="IPR036779">
    <property type="entry name" value="LysM_dom_sf"/>
</dbReference>
<gene>
    <name evidence="3" type="ORF">FHX47_001283</name>
</gene>
<proteinExistence type="predicted"/>
<accession>A0A7W5TUS0</accession>
<name>A0A7W5TUS0_9MICC</name>
<sequence>MTTTNSATAHTGTPVTLTRRGRLVLLGLPVLLAVAAVLAGLLLASASLFNQAQASTAEQPGVSAVEVAVDPGDTLWSLAQDAPTDDDVREVMAAITELNNLDSSQLQPGEVLHVPAD</sequence>
<dbReference type="Proteomes" id="UP000547528">
    <property type="component" value="Unassembled WGS sequence"/>
</dbReference>